<reference evidence="1 2" key="1">
    <citation type="journal article" date="2020" name="Microorganisms">
        <title>Osmotic Adaptation and Compatible Solute Biosynthesis of Phototrophic Bacteria as Revealed from Genome Analyses.</title>
        <authorList>
            <person name="Imhoff J.F."/>
            <person name="Rahn T."/>
            <person name="Kunzel S."/>
            <person name="Keller A."/>
            <person name="Neulinger S.C."/>
        </authorList>
    </citation>
    <scope>NUCLEOTIDE SEQUENCE [LARGE SCALE GENOMIC DNA]</scope>
    <source>
        <strain evidence="1 2">DSM 6210</strain>
    </source>
</reference>
<dbReference type="EMBL" id="NRRV01000027">
    <property type="protein sequence ID" value="MBK1631552.1"/>
    <property type="molecule type" value="Genomic_DNA"/>
</dbReference>
<evidence type="ECO:0008006" key="3">
    <source>
        <dbReference type="Google" id="ProtNLM"/>
    </source>
</evidence>
<organism evidence="1 2">
    <name type="scientific">Thiohalocapsa halophila</name>
    <dbReference type="NCBI Taxonomy" id="69359"/>
    <lineage>
        <taxon>Bacteria</taxon>
        <taxon>Pseudomonadati</taxon>
        <taxon>Pseudomonadota</taxon>
        <taxon>Gammaproteobacteria</taxon>
        <taxon>Chromatiales</taxon>
        <taxon>Chromatiaceae</taxon>
        <taxon>Thiohalocapsa</taxon>
    </lineage>
</organism>
<dbReference type="SUPFAM" id="SSF81593">
    <property type="entry name" value="Nucleotidyltransferase substrate binding subunit/domain"/>
    <property type="match status" value="1"/>
</dbReference>
<sequence length="159" mass="17925">MTIPEHTRERLRFLTRVVTKEAKHLSETSERLFSTTFTAERAAALQHDAELAERVDAFVSRFGRLQDTLGDKLLPTLLSALGENPAPKIDMLDRAERLGLIASSEHWMQIRRLRNQMIHEYVEDPKVLADALESAHAAVADLVTASQAMTAEIAHRGWQ</sequence>
<evidence type="ECO:0000313" key="2">
    <source>
        <dbReference type="Proteomes" id="UP000748752"/>
    </source>
</evidence>
<proteinExistence type="predicted"/>
<comment type="caution">
    <text evidence="1">The sequence shown here is derived from an EMBL/GenBank/DDBJ whole genome shotgun (WGS) entry which is preliminary data.</text>
</comment>
<dbReference type="Gene3D" id="1.20.120.330">
    <property type="entry name" value="Nucleotidyltransferases domain 2"/>
    <property type="match status" value="1"/>
</dbReference>
<gene>
    <name evidence="1" type="ORF">CKO31_12515</name>
</gene>
<dbReference type="Proteomes" id="UP000748752">
    <property type="component" value="Unassembled WGS sequence"/>
</dbReference>
<keyword evidence="2" id="KW-1185">Reference proteome</keyword>
<protein>
    <recommendedName>
        <fullName evidence="3">DUF86 domain-containing protein</fullName>
    </recommendedName>
</protein>
<accession>A0ABS1CI09</accession>
<name>A0ABS1CI09_9GAMM</name>
<evidence type="ECO:0000313" key="1">
    <source>
        <dbReference type="EMBL" id="MBK1631552.1"/>
    </source>
</evidence>
<dbReference type="RefSeq" id="WP_200237952.1">
    <property type="nucleotide sequence ID" value="NZ_NRRV01000027.1"/>
</dbReference>